<dbReference type="InterPro" id="IPR021139">
    <property type="entry name" value="NYN"/>
</dbReference>
<sequence length="272" mass="29346">MQRGMSAFVVTCVNCRGAGSINAVKLSWLGHDLAAMRRDGDCMNMLNQIHSTRVAVFVDGDNVPPKLIDPVLERAKHLGRVDAVRVYADECHVEGWCKTPGITLAPMASSKNASDIALCLDALELALSSDIATFVIASADQGFAHLAQRLRTHGKWVLGVSGGKPSDFFQNSCSEFHRLPMGPNEAALDALHSKIAGVLGQTPTKPISLANFGHEMYQLGVTTSDLPNANWRSFLAGHADRYTLCPIGVRLSGDLTGQQWLNRRANPGTGRQ</sequence>
<dbReference type="EMBL" id="CYRX01000024">
    <property type="protein sequence ID" value="CUH60108.1"/>
    <property type="molecule type" value="Genomic_DNA"/>
</dbReference>
<dbReference type="Pfam" id="PF01936">
    <property type="entry name" value="NYN"/>
    <property type="match status" value="1"/>
</dbReference>
<protein>
    <submittedName>
        <fullName evidence="2">NYN domain protein</fullName>
    </submittedName>
</protein>
<organism evidence="2 3">
    <name type="scientific">Thalassobacter stenotrophicus</name>
    <dbReference type="NCBI Taxonomy" id="266809"/>
    <lineage>
        <taxon>Bacteria</taxon>
        <taxon>Pseudomonadati</taxon>
        <taxon>Pseudomonadota</taxon>
        <taxon>Alphaproteobacteria</taxon>
        <taxon>Rhodobacterales</taxon>
        <taxon>Roseobacteraceae</taxon>
        <taxon>Thalassobacter</taxon>
    </lineage>
</organism>
<evidence type="ECO:0000313" key="3">
    <source>
        <dbReference type="Proteomes" id="UP000051298"/>
    </source>
</evidence>
<feature type="domain" description="NYN" evidence="1">
    <location>
        <begin position="53"/>
        <end position="178"/>
    </location>
</feature>
<evidence type="ECO:0000313" key="2">
    <source>
        <dbReference type="EMBL" id="CUH60108.1"/>
    </source>
</evidence>
<reference evidence="2 3" key="1">
    <citation type="submission" date="2015-09" db="EMBL/GenBank/DDBJ databases">
        <authorList>
            <consortium name="Swine Surveillance"/>
        </authorList>
    </citation>
    <scope>NUCLEOTIDE SEQUENCE [LARGE SCALE GENOMIC DNA]</scope>
    <source>
        <strain evidence="2 3">CECT 5294</strain>
    </source>
</reference>
<dbReference type="AlphaFoldDB" id="A0A0P1EY63"/>
<dbReference type="PANTHER" id="PTHR35811">
    <property type="entry name" value="SLR1870 PROTEIN"/>
    <property type="match status" value="1"/>
</dbReference>
<proteinExistence type="predicted"/>
<dbReference type="GO" id="GO:0004540">
    <property type="term" value="F:RNA nuclease activity"/>
    <property type="evidence" value="ECO:0007669"/>
    <property type="project" value="InterPro"/>
</dbReference>
<dbReference type="CDD" id="cd11297">
    <property type="entry name" value="PIN_LabA-like_N_1"/>
    <property type="match status" value="1"/>
</dbReference>
<gene>
    <name evidence="2" type="ORF">THS5294_01397</name>
</gene>
<dbReference type="PANTHER" id="PTHR35811:SF1">
    <property type="entry name" value="HTH OST-TYPE DOMAIN-CONTAINING PROTEIN"/>
    <property type="match status" value="1"/>
</dbReference>
<accession>A0A0P1EY63</accession>
<dbReference type="Gene3D" id="3.40.50.1010">
    <property type="entry name" value="5'-nuclease"/>
    <property type="match status" value="1"/>
</dbReference>
<name>A0A0P1EY63_9RHOB</name>
<evidence type="ECO:0000259" key="1">
    <source>
        <dbReference type="Pfam" id="PF01936"/>
    </source>
</evidence>
<dbReference type="Proteomes" id="UP000051298">
    <property type="component" value="Unassembled WGS sequence"/>
</dbReference>